<dbReference type="GO" id="GO:0006952">
    <property type="term" value="P:defense response"/>
    <property type="evidence" value="ECO:0007669"/>
    <property type="project" value="UniProtKB-KW"/>
</dbReference>
<feature type="domain" description="NB-ARC" evidence="2">
    <location>
        <begin position="6"/>
        <end position="90"/>
    </location>
</feature>
<comment type="caution">
    <text evidence="3">The sequence shown here is derived from an EMBL/GenBank/DDBJ whole genome shotgun (WGS) entry which is preliminary data.</text>
</comment>
<evidence type="ECO:0000256" key="1">
    <source>
        <dbReference type="ARBA" id="ARBA00022821"/>
    </source>
</evidence>
<evidence type="ECO:0000313" key="4">
    <source>
        <dbReference type="Proteomes" id="UP001604277"/>
    </source>
</evidence>
<reference evidence="4" key="1">
    <citation type="submission" date="2024-07" db="EMBL/GenBank/DDBJ databases">
        <title>Two chromosome-level genome assemblies of Korean endemic species Abeliophyllum distichum and Forsythia ovata (Oleaceae).</title>
        <authorList>
            <person name="Jang H."/>
        </authorList>
    </citation>
    <scope>NUCLEOTIDE SEQUENCE [LARGE SCALE GENOMIC DNA]</scope>
</reference>
<dbReference type="Proteomes" id="UP001604277">
    <property type="component" value="Unassembled WGS sequence"/>
</dbReference>
<sequence>MKQTHPDNFRSMDGNRLKAIIKDFLRERRYVLVFDDVWSIHPWEAIRYALPNENNGSRVILTTRFMDVASSCSKETDGYVHELNPLSEEDIKTSRMHDFYREIILPKSRDQNFVTSTNELEHDIAQKKTLSQVIIEEGAMPHLEKLIIQRCNSLEGVPEGIEHLVDLKVLEFFRYS</sequence>
<accession>A0ABD1TP81</accession>
<evidence type="ECO:0000259" key="2">
    <source>
        <dbReference type="Pfam" id="PF00931"/>
    </source>
</evidence>
<evidence type="ECO:0000313" key="3">
    <source>
        <dbReference type="EMBL" id="KAL2514250.1"/>
    </source>
</evidence>
<dbReference type="PANTHER" id="PTHR36766:SF63">
    <property type="entry name" value="NB-ARC DOMAIN-CONTAINING PROTEIN"/>
    <property type="match status" value="1"/>
</dbReference>
<protein>
    <recommendedName>
        <fullName evidence="2">NB-ARC domain-containing protein</fullName>
    </recommendedName>
</protein>
<dbReference type="InterPro" id="IPR002182">
    <property type="entry name" value="NB-ARC"/>
</dbReference>
<dbReference type="PANTHER" id="PTHR36766">
    <property type="entry name" value="PLANT BROAD-SPECTRUM MILDEW RESISTANCE PROTEIN RPW8"/>
    <property type="match status" value="1"/>
</dbReference>
<dbReference type="EMBL" id="JBFOLJ010000008">
    <property type="protein sequence ID" value="KAL2514250.1"/>
    <property type="molecule type" value="Genomic_DNA"/>
</dbReference>
<gene>
    <name evidence="3" type="ORF">Fot_28221</name>
</gene>
<keyword evidence="1" id="KW-0611">Plant defense</keyword>
<keyword evidence="4" id="KW-1185">Reference proteome</keyword>
<dbReference type="AlphaFoldDB" id="A0ABD1TP81"/>
<organism evidence="3 4">
    <name type="scientific">Forsythia ovata</name>
    <dbReference type="NCBI Taxonomy" id="205694"/>
    <lineage>
        <taxon>Eukaryota</taxon>
        <taxon>Viridiplantae</taxon>
        <taxon>Streptophyta</taxon>
        <taxon>Embryophyta</taxon>
        <taxon>Tracheophyta</taxon>
        <taxon>Spermatophyta</taxon>
        <taxon>Magnoliopsida</taxon>
        <taxon>eudicotyledons</taxon>
        <taxon>Gunneridae</taxon>
        <taxon>Pentapetalae</taxon>
        <taxon>asterids</taxon>
        <taxon>lamiids</taxon>
        <taxon>Lamiales</taxon>
        <taxon>Oleaceae</taxon>
        <taxon>Forsythieae</taxon>
        <taxon>Forsythia</taxon>
    </lineage>
</organism>
<dbReference type="Gene3D" id="3.40.50.300">
    <property type="entry name" value="P-loop containing nucleotide triphosphate hydrolases"/>
    <property type="match status" value="1"/>
</dbReference>
<proteinExistence type="predicted"/>
<dbReference type="SUPFAM" id="SSF52540">
    <property type="entry name" value="P-loop containing nucleoside triphosphate hydrolases"/>
    <property type="match status" value="1"/>
</dbReference>
<dbReference type="Pfam" id="PF00931">
    <property type="entry name" value="NB-ARC"/>
    <property type="match status" value="1"/>
</dbReference>
<dbReference type="InterPro" id="IPR027417">
    <property type="entry name" value="P-loop_NTPase"/>
</dbReference>
<name>A0ABD1TP81_9LAMI</name>